<proteinExistence type="predicted"/>
<dbReference type="Pfam" id="PF18962">
    <property type="entry name" value="Por_Secre_tail"/>
    <property type="match status" value="1"/>
</dbReference>
<dbReference type="NCBIfam" id="TIGR04183">
    <property type="entry name" value="Por_Secre_tail"/>
    <property type="match status" value="1"/>
</dbReference>
<evidence type="ECO:0000256" key="1">
    <source>
        <dbReference type="SAM" id="SignalP"/>
    </source>
</evidence>
<feature type="chain" id="PRO_5045837920" evidence="1">
    <location>
        <begin position="25"/>
        <end position="291"/>
    </location>
</feature>
<feature type="domain" description="Secretion system C-terminal sorting" evidence="2">
    <location>
        <begin position="212"/>
        <end position="289"/>
    </location>
</feature>
<comment type="caution">
    <text evidence="3">The sequence shown here is derived from an EMBL/GenBank/DDBJ whole genome shotgun (WGS) entry which is preliminary data.</text>
</comment>
<dbReference type="RefSeq" id="WP_226184920.1">
    <property type="nucleotide sequence ID" value="NZ_JAJADQ010000004.1"/>
</dbReference>
<sequence length="291" mass="32239">MKTTLLKTLTLLLAALLSASSTFANGRRDEKPGRQEVKAYYQTNVLPVVRQQRQKLEAQLSADDKAQLATYRTQLQALRQRGKSLREALQPATPGAAHPALTEAQKQQMQQLRSESREIMVKVGLLAKKYAPQLTQLSQEIQPQKDKWTTDLKAISTKYATPAQLENRRAGGRHHGAGRLGQDFLRPAKFLLLDPNAPALRATTSAATDLNVYPNPAAASNQLEYQVKKAGPVTIEILDGRGNTLRPVLQNEQQDKGSHTLTANLADLPSGTYFYKITTRTGTETKRFVKQ</sequence>
<reference evidence="3" key="1">
    <citation type="submission" date="2021-10" db="EMBL/GenBank/DDBJ databases">
        <authorList>
            <person name="Dean J.D."/>
            <person name="Kim M.K."/>
            <person name="Newey C.N."/>
            <person name="Stoker T.S."/>
            <person name="Thompson D.W."/>
            <person name="Grose J.H."/>
        </authorList>
    </citation>
    <scope>NUCLEOTIDE SEQUENCE</scope>
    <source>
        <strain evidence="3">BT635</strain>
    </source>
</reference>
<feature type="signal peptide" evidence="1">
    <location>
        <begin position="1"/>
        <end position="24"/>
    </location>
</feature>
<evidence type="ECO:0000259" key="2">
    <source>
        <dbReference type="Pfam" id="PF18962"/>
    </source>
</evidence>
<accession>A0ABS8ACW6</accession>
<evidence type="ECO:0000313" key="3">
    <source>
        <dbReference type="EMBL" id="MCB2377736.1"/>
    </source>
</evidence>
<keyword evidence="1" id="KW-0732">Signal</keyword>
<dbReference type="EMBL" id="JAJADQ010000004">
    <property type="protein sequence ID" value="MCB2377736.1"/>
    <property type="molecule type" value="Genomic_DNA"/>
</dbReference>
<evidence type="ECO:0000313" key="4">
    <source>
        <dbReference type="Proteomes" id="UP001165297"/>
    </source>
</evidence>
<organism evidence="3 4">
    <name type="scientific">Hymenobacter nitidus</name>
    <dbReference type="NCBI Taxonomy" id="2880929"/>
    <lineage>
        <taxon>Bacteria</taxon>
        <taxon>Pseudomonadati</taxon>
        <taxon>Bacteroidota</taxon>
        <taxon>Cytophagia</taxon>
        <taxon>Cytophagales</taxon>
        <taxon>Hymenobacteraceae</taxon>
        <taxon>Hymenobacter</taxon>
    </lineage>
</organism>
<keyword evidence="4" id="KW-1185">Reference proteome</keyword>
<dbReference type="InterPro" id="IPR026444">
    <property type="entry name" value="Secre_tail"/>
</dbReference>
<gene>
    <name evidence="3" type="ORF">LGH70_09100</name>
</gene>
<dbReference type="Gene3D" id="2.60.40.4070">
    <property type="match status" value="1"/>
</dbReference>
<dbReference type="Proteomes" id="UP001165297">
    <property type="component" value="Unassembled WGS sequence"/>
</dbReference>
<protein>
    <submittedName>
        <fullName evidence="3">T9SS type A sorting domain-containing protein</fullName>
    </submittedName>
</protein>
<name>A0ABS8ACW6_9BACT</name>